<gene>
    <name evidence="3" type="ORF">SEMRO_26_G017750.1</name>
</gene>
<feature type="compositionally biased region" description="Polar residues" evidence="1">
    <location>
        <begin position="277"/>
        <end position="299"/>
    </location>
</feature>
<evidence type="ECO:0000313" key="3">
    <source>
        <dbReference type="EMBL" id="CAB9497832.1"/>
    </source>
</evidence>
<organism evidence="3 4">
    <name type="scientific">Seminavis robusta</name>
    <dbReference type="NCBI Taxonomy" id="568900"/>
    <lineage>
        <taxon>Eukaryota</taxon>
        <taxon>Sar</taxon>
        <taxon>Stramenopiles</taxon>
        <taxon>Ochrophyta</taxon>
        <taxon>Bacillariophyta</taxon>
        <taxon>Bacillariophyceae</taxon>
        <taxon>Bacillariophycidae</taxon>
        <taxon>Naviculales</taxon>
        <taxon>Naviculaceae</taxon>
        <taxon>Seminavis</taxon>
    </lineage>
</organism>
<evidence type="ECO:0000313" key="4">
    <source>
        <dbReference type="Proteomes" id="UP001153069"/>
    </source>
</evidence>
<accession>A0A9N8H2X6</accession>
<dbReference type="EMBL" id="CAICTM010000026">
    <property type="protein sequence ID" value="CAB9497832.1"/>
    <property type="molecule type" value="Genomic_DNA"/>
</dbReference>
<feature type="transmembrane region" description="Helical" evidence="2">
    <location>
        <begin position="57"/>
        <end position="79"/>
    </location>
</feature>
<comment type="caution">
    <text evidence="3">The sequence shown here is derived from an EMBL/GenBank/DDBJ whole genome shotgun (WGS) entry which is preliminary data.</text>
</comment>
<evidence type="ECO:0000256" key="1">
    <source>
        <dbReference type="SAM" id="MobiDB-lite"/>
    </source>
</evidence>
<dbReference type="AlphaFoldDB" id="A0A9N8H2X6"/>
<dbReference type="Proteomes" id="UP001153069">
    <property type="component" value="Unassembled WGS sequence"/>
</dbReference>
<keyword evidence="2" id="KW-0472">Membrane</keyword>
<feature type="region of interest" description="Disordered" evidence="1">
    <location>
        <begin position="276"/>
        <end position="302"/>
    </location>
</feature>
<keyword evidence="4" id="KW-1185">Reference proteome</keyword>
<feature type="transmembrane region" description="Helical" evidence="2">
    <location>
        <begin position="29"/>
        <end position="50"/>
    </location>
</feature>
<proteinExistence type="predicted"/>
<reference evidence="3" key="1">
    <citation type="submission" date="2020-06" db="EMBL/GenBank/DDBJ databases">
        <authorList>
            <consortium name="Plant Systems Biology data submission"/>
        </authorList>
    </citation>
    <scope>NUCLEOTIDE SEQUENCE</scope>
    <source>
        <strain evidence="3">D6</strain>
    </source>
</reference>
<keyword evidence="2" id="KW-1133">Transmembrane helix</keyword>
<name>A0A9N8H2X6_9STRA</name>
<protein>
    <submittedName>
        <fullName evidence="3">Uncharacterized protein</fullName>
    </submittedName>
</protein>
<sequence length="318" mass="35985">MNRYSQDDDDEDYRSQQAYNPRYESERQFYARFAKFLGGLMVFVLIMFMLQWEHDSALFLVGMVVLLLALMYMIGSMVYTICVVNPRHNLANILTEEELGQMDHSTSHHEDDEIQDGEGVGRMAVFSFEETPPVVRACREDIRYLPGNAAKPTNGIYHIVYNCIFFGKSIRSESKLQLQFEAETKNHSGWEVRGIVVTGTNQGVSMQRPISEGFVNGRGEMYWTYVSHANESNAGGIYRGILNFRSNTMYEGEFKAGAAPTGRIVRMELVEEGSSFDMPTTTSAATSNNGHQQQNNDGWGSTDMDNVVEMVEFEKSVV</sequence>
<evidence type="ECO:0000256" key="2">
    <source>
        <dbReference type="SAM" id="Phobius"/>
    </source>
</evidence>
<keyword evidence="2" id="KW-0812">Transmembrane</keyword>